<dbReference type="AlphaFoldDB" id="A0A1I1Q1G8"/>
<evidence type="ECO:0000313" key="7">
    <source>
        <dbReference type="Proteomes" id="UP000198862"/>
    </source>
</evidence>
<protein>
    <submittedName>
        <fullName evidence="6">Putative ABC transport system ATP-binding protein</fullName>
    </submittedName>
</protein>
<dbReference type="GO" id="GO:0016887">
    <property type="term" value="F:ATP hydrolysis activity"/>
    <property type="evidence" value="ECO:0007669"/>
    <property type="project" value="InterPro"/>
</dbReference>
<evidence type="ECO:0000256" key="4">
    <source>
        <dbReference type="ARBA" id="ARBA00038388"/>
    </source>
</evidence>
<dbReference type="InterPro" id="IPR003439">
    <property type="entry name" value="ABC_transporter-like_ATP-bd"/>
</dbReference>
<feature type="domain" description="ABC transporter" evidence="5">
    <location>
        <begin position="6"/>
        <end position="239"/>
    </location>
</feature>
<name>A0A1I1Q1G8_9GAMM</name>
<dbReference type="FunFam" id="3.40.50.300:FF:000032">
    <property type="entry name" value="Export ABC transporter ATP-binding protein"/>
    <property type="match status" value="1"/>
</dbReference>
<keyword evidence="2" id="KW-0547">Nucleotide-binding</keyword>
<evidence type="ECO:0000259" key="5">
    <source>
        <dbReference type="PROSITE" id="PS50893"/>
    </source>
</evidence>
<accession>A0A1I1Q1G8</accession>
<dbReference type="InterPro" id="IPR015854">
    <property type="entry name" value="ABC_transpr_LolD-like"/>
</dbReference>
<sequence>MMNNNIELKAINKTYQKSKNSTDNQVVVHDNFNLKINSGEFVALMGPSGMGKSTLLHLIGGLDKPTSGQVIIGGEQINNLNESQLTRWRADNIGFVFQSHHLLPVLTAQANVELPLALTHLNKSQRKHHAATALSLVSMADRAKHFPKELSGGQEQRVAIARAIVSDPKILLCDEPTGNLDRKTADEILSLLAKLNKEYGKTIVMVTHDLKAAEYASKVINLETYTYDLKAHNVQEARL</sequence>
<keyword evidence="3 6" id="KW-0067">ATP-binding</keyword>
<evidence type="ECO:0000256" key="1">
    <source>
        <dbReference type="ARBA" id="ARBA00022448"/>
    </source>
</evidence>
<dbReference type="EMBL" id="FOLO01000037">
    <property type="protein sequence ID" value="SFD15855.1"/>
    <property type="molecule type" value="Genomic_DNA"/>
</dbReference>
<dbReference type="SUPFAM" id="SSF52540">
    <property type="entry name" value="P-loop containing nucleoside triphosphate hydrolases"/>
    <property type="match status" value="1"/>
</dbReference>
<keyword evidence="1" id="KW-0813">Transport</keyword>
<dbReference type="InterPro" id="IPR027417">
    <property type="entry name" value="P-loop_NTPase"/>
</dbReference>
<dbReference type="PANTHER" id="PTHR24220:SF452">
    <property type="entry name" value="ABC TRANSPORTER ATP-BINDING PROTEIN"/>
    <property type="match status" value="1"/>
</dbReference>
<gene>
    <name evidence="6" type="ORF">SAMN02745724_03705</name>
</gene>
<dbReference type="Proteomes" id="UP000198862">
    <property type="component" value="Unassembled WGS sequence"/>
</dbReference>
<dbReference type="GO" id="GO:0005524">
    <property type="term" value="F:ATP binding"/>
    <property type="evidence" value="ECO:0007669"/>
    <property type="project" value="UniProtKB-KW"/>
</dbReference>
<reference evidence="6 7" key="1">
    <citation type="submission" date="2016-10" db="EMBL/GenBank/DDBJ databases">
        <authorList>
            <person name="de Groot N.N."/>
        </authorList>
    </citation>
    <scope>NUCLEOTIDE SEQUENCE [LARGE SCALE GENOMIC DNA]</scope>
    <source>
        <strain evidence="6 7">DSM 6059</strain>
    </source>
</reference>
<organism evidence="6 7">
    <name type="scientific">Pseudoalteromonas denitrificans DSM 6059</name>
    <dbReference type="NCBI Taxonomy" id="1123010"/>
    <lineage>
        <taxon>Bacteria</taxon>
        <taxon>Pseudomonadati</taxon>
        <taxon>Pseudomonadota</taxon>
        <taxon>Gammaproteobacteria</taxon>
        <taxon>Alteromonadales</taxon>
        <taxon>Pseudoalteromonadaceae</taxon>
        <taxon>Pseudoalteromonas</taxon>
    </lineage>
</organism>
<keyword evidence="7" id="KW-1185">Reference proteome</keyword>
<evidence type="ECO:0000313" key="6">
    <source>
        <dbReference type="EMBL" id="SFD15855.1"/>
    </source>
</evidence>
<dbReference type="Gene3D" id="3.40.50.300">
    <property type="entry name" value="P-loop containing nucleotide triphosphate hydrolases"/>
    <property type="match status" value="1"/>
</dbReference>
<dbReference type="RefSeq" id="WP_218156540.1">
    <property type="nucleotide sequence ID" value="NZ_FOLO01000037.1"/>
</dbReference>
<dbReference type="CDD" id="cd03255">
    <property type="entry name" value="ABC_MJ0796_LolCDE_FtsE"/>
    <property type="match status" value="1"/>
</dbReference>
<evidence type="ECO:0000256" key="3">
    <source>
        <dbReference type="ARBA" id="ARBA00022840"/>
    </source>
</evidence>
<dbReference type="PANTHER" id="PTHR24220">
    <property type="entry name" value="IMPORT ATP-BINDING PROTEIN"/>
    <property type="match status" value="1"/>
</dbReference>
<dbReference type="InterPro" id="IPR003593">
    <property type="entry name" value="AAA+_ATPase"/>
</dbReference>
<evidence type="ECO:0000256" key="2">
    <source>
        <dbReference type="ARBA" id="ARBA00022741"/>
    </source>
</evidence>
<dbReference type="STRING" id="1123010.SAMN02745724_03705"/>
<dbReference type="GO" id="GO:0022857">
    <property type="term" value="F:transmembrane transporter activity"/>
    <property type="evidence" value="ECO:0007669"/>
    <property type="project" value="TreeGrafter"/>
</dbReference>
<dbReference type="SMART" id="SM00382">
    <property type="entry name" value="AAA"/>
    <property type="match status" value="1"/>
</dbReference>
<comment type="similarity">
    <text evidence="4">Belongs to the ABC transporter superfamily. Macrolide exporter (TC 3.A.1.122) family.</text>
</comment>
<dbReference type="Pfam" id="PF00005">
    <property type="entry name" value="ABC_tran"/>
    <property type="match status" value="1"/>
</dbReference>
<dbReference type="PROSITE" id="PS50893">
    <property type="entry name" value="ABC_TRANSPORTER_2"/>
    <property type="match status" value="1"/>
</dbReference>
<proteinExistence type="inferred from homology"/>
<dbReference type="InterPro" id="IPR017911">
    <property type="entry name" value="MacB-like_ATP-bd"/>
</dbReference>
<dbReference type="GO" id="GO:1902495">
    <property type="term" value="C:transmembrane transporter complex"/>
    <property type="evidence" value="ECO:0007669"/>
    <property type="project" value="UniProtKB-ARBA"/>
</dbReference>
<dbReference type="GO" id="GO:0005886">
    <property type="term" value="C:plasma membrane"/>
    <property type="evidence" value="ECO:0007669"/>
    <property type="project" value="TreeGrafter"/>
</dbReference>